<dbReference type="AlphaFoldDB" id="A0A133PNL6"/>
<dbReference type="Proteomes" id="UP000070174">
    <property type="component" value="Unassembled WGS sequence"/>
</dbReference>
<dbReference type="Pfam" id="PF12687">
    <property type="entry name" value="DUF3801"/>
    <property type="match status" value="1"/>
</dbReference>
<evidence type="ECO:0000313" key="2">
    <source>
        <dbReference type="Proteomes" id="UP000070174"/>
    </source>
</evidence>
<reference evidence="1 2" key="1">
    <citation type="submission" date="2016-01" db="EMBL/GenBank/DDBJ databases">
        <authorList>
            <person name="Oliw E.H."/>
        </authorList>
    </citation>
    <scope>NUCLEOTIDE SEQUENCE [LARGE SCALE GENOMIC DNA]</scope>
    <source>
        <strain evidence="1 2">CMW7756A</strain>
    </source>
</reference>
<evidence type="ECO:0008006" key="3">
    <source>
        <dbReference type="Google" id="ProtNLM"/>
    </source>
</evidence>
<sequence>MQNDDINSRTIAIVKKAGIVTAKQVINLMKKILEINKHKAQTEQSRPLEKFKKVKVKDLVKKGKVETLELNDIDLKALKKELKRYGVKFSIKKDLENGNNIIFFQAKDIKVMEQAFKKTVQKFTKDKSRKRKSVIERLNNFKDKVKDTIDRDKVKHKHQEQSL</sequence>
<dbReference type="RefSeq" id="WP_002838927.1">
    <property type="nucleotide sequence ID" value="NZ_KQ957097.1"/>
</dbReference>
<dbReference type="EMBL" id="LRQE01000027">
    <property type="protein sequence ID" value="KXA30186.1"/>
    <property type="molecule type" value="Genomic_DNA"/>
</dbReference>
<proteinExistence type="predicted"/>
<gene>
    <name evidence="1" type="ORF">HMPREF3229_01019</name>
</gene>
<protein>
    <recommendedName>
        <fullName evidence="3">PcfB family protein</fullName>
    </recommendedName>
</protein>
<evidence type="ECO:0000313" key="1">
    <source>
        <dbReference type="EMBL" id="KXA30186.1"/>
    </source>
</evidence>
<dbReference type="InterPro" id="IPR024234">
    <property type="entry name" value="DUF3801"/>
</dbReference>
<accession>A0A133PNL6</accession>
<comment type="caution">
    <text evidence="1">The sequence shown here is derived from an EMBL/GenBank/DDBJ whole genome shotgun (WGS) entry which is preliminary data.</text>
</comment>
<organism evidence="1">
    <name type="scientific">Peptoniphilus harei</name>
    <dbReference type="NCBI Taxonomy" id="54005"/>
    <lineage>
        <taxon>Bacteria</taxon>
        <taxon>Bacillati</taxon>
        <taxon>Bacillota</taxon>
        <taxon>Tissierellia</taxon>
        <taxon>Tissierellales</taxon>
        <taxon>Peptoniphilaceae</taxon>
        <taxon>Peptoniphilus</taxon>
    </lineage>
</organism>
<name>A0A133PNL6_9FIRM</name>
<dbReference type="PATRIC" id="fig|54005.3.peg.1006"/>